<dbReference type="PANTHER" id="PTHR10791:SF30">
    <property type="entry name" value="SUGAR TRANSPORTER SWEET1"/>
    <property type="match status" value="1"/>
</dbReference>
<keyword evidence="6 11" id="KW-0812">Transmembrane</keyword>
<dbReference type="InterPro" id="IPR047664">
    <property type="entry name" value="SWEET"/>
</dbReference>
<evidence type="ECO:0000313" key="12">
    <source>
        <dbReference type="EMBL" id="CAI9261255.1"/>
    </source>
</evidence>
<dbReference type="FunFam" id="1.20.1280.290:FF:000002">
    <property type="entry name" value="Bidirectional sugar transporter SWEET"/>
    <property type="match status" value="1"/>
</dbReference>
<feature type="transmembrane region" description="Helical" evidence="11">
    <location>
        <begin position="71"/>
        <end position="94"/>
    </location>
</feature>
<dbReference type="GO" id="GO:0051260">
    <property type="term" value="P:protein homooligomerization"/>
    <property type="evidence" value="ECO:0007669"/>
    <property type="project" value="UniProtKB-ARBA"/>
</dbReference>
<keyword evidence="7" id="KW-0677">Repeat</keyword>
<comment type="function">
    <text evidence="10">Mediates both low-affinity uptake and efflux of sugar across the plasma membrane.</text>
</comment>
<dbReference type="EMBL" id="OX465086">
    <property type="protein sequence ID" value="CAI9261255.1"/>
    <property type="molecule type" value="Genomic_DNA"/>
</dbReference>
<dbReference type="Pfam" id="PF03083">
    <property type="entry name" value="MtN3_slv"/>
    <property type="match status" value="2"/>
</dbReference>
<comment type="caution">
    <text evidence="11">Lacks conserved residue(s) required for the propagation of feature annotation.</text>
</comment>
<evidence type="ECO:0000256" key="11">
    <source>
        <dbReference type="RuleBase" id="RU910715"/>
    </source>
</evidence>
<evidence type="ECO:0000256" key="8">
    <source>
        <dbReference type="ARBA" id="ARBA00022989"/>
    </source>
</evidence>
<keyword evidence="5 11" id="KW-0762">Sugar transport</keyword>
<evidence type="ECO:0000256" key="10">
    <source>
        <dbReference type="ARBA" id="ARBA00037238"/>
    </source>
</evidence>
<comment type="subcellular location">
    <subcellularLocation>
        <location evidence="1">Cell membrane</location>
        <topology evidence="1">Multi-pass membrane protein</topology>
    </subcellularLocation>
</comment>
<reference evidence="12" key="1">
    <citation type="submission" date="2023-04" db="EMBL/GenBank/DDBJ databases">
        <authorList>
            <person name="Vijverberg K."/>
            <person name="Xiong W."/>
            <person name="Schranz E."/>
        </authorList>
    </citation>
    <scope>NUCLEOTIDE SEQUENCE</scope>
</reference>
<keyword evidence="13" id="KW-1185">Reference proteome</keyword>
<comment type="function">
    <text evidence="11">Mediates both low-affinity uptake and efflux of sugar across the membrane.</text>
</comment>
<feature type="transmembrane region" description="Helical" evidence="11">
    <location>
        <begin position="193"/>
        <end position="215"/>
    </location>
</feature>
<evidence type="ECO:0000256" key="9">
    <source>
        <dbReference type="ARBA" id="ARBA00023136"/>
    </source>
</evidence>
<comment type="similarity">
    <text evidence="2 11">Belongs to the SWEET sugar transporter family.</text>
</comment>
<dbReference type="GO" id="GO:0051119">
    <property type="term" value="F:sugar transmembrane transporter activity"/>
    <property type="evidence" value="ECO:0007669"/>
    <property type="project" value="InterPro"/>
</dbReference>
<evidence type="ECO:0000256" key="3">
    <source>
        <dbReference type="ARBA" id="ARBA00022448"/>
    </source>
</evidence>
<evidence type="ECO:0000256" key="2">
    <source>
        <dbReference type="ARBA" id="ARBA00007809"/>
    </source>
</evidence>
<feature type="transmembrane region" description="Helical" evidence="11">
    <location>
        <begin position="167"/>
        <end position="187"/>
    </location>
</feature>
<evidence type="ECO:0000256" key="7">
    <source>
        <dbReference type="ARBA" id="ARBA00022737"/>
    </source>
</evidence>
<dbReference type="FunFam" id="1.20.1280.290:FF:000001">
    <property type="entry name" value="Bidirectional sugar transporter SWEET"/>
    <property type="match status" value="1"/>
</dbReference>
<feature type="transmembrane region" description="Helical" evidence="11">
    <location>
        <begin position="106"/>
        <end position="127"/>
    </location>
</feature>
<dbReference type="GO" id="GO:0005886">
    <property type="term" value="C:plasma membrane"/>
    <property type="evidence" value="ECO:0007669"/>
    <property type="project" value="UniProtKB-SubCell"/>
</dbReference>
<evidence type="ECO:0000256" key="5">
    <source>
        <dbReference type="ARBA" id="ARBA00022597"/>
    </source>
</evidence>
<feature type="transmembrane region" description="Helical" evidence="11">
    <location>
        <begin position="12"/>
        <end position="35"/>
    </location>
</feature>
<keyword evidence="3 11" id="KW-0813">Transport</keyword>
<dbReference type="PANTHER" id="PTHR10791">
    <property type="entry name" value="RAG1-ACTIVATING PROTEIN 1"/>
    <property type="match status" value="1"/>
</dbReference>
<evidence type="ECO:0000313" key="13">
    <source>
        <dbReference type="Proteomes" id="UP001177003"/>
    </source>
</evidence>
<proteinExistence type="inferred from homology"/>
<organism evidence="12 13">
    <name type="scientific">Lactuca saligna</name>
    <name type="common">Willowleaf lettuce</name>
    <dbReference type="NCBI Taxonomy" id="75948"/>
    <lineage>
        <taxon>Eukaryota</taxon>
        <taxon>Viridiplantae</taxon>
        <taxon>Streptophyta</taxon>
        <taxon>Embryophyta</taxon>
        <taxon>Tracheophyta</taxon>
        <taxon>Spermatophyta</taxon>
        <taxon>Magnoliopsida</taxon>
        <taxon>eudicotyledons</taxon>
        <taxon>Gunneridae</taxon>
        <taxon>Pentapetalae</taxon>
        <taxon>asterids</taxon>
        <taxon>campanulids</taxon>
        <taxon>Asterales</taxon>
        <taxon>Asteraceae</taxon>
        <taxon>Cichorioideae</taxon>
        <taxon>Cichorieae</taxon>
        <taxon>Lactucinae</taxon>
        <taxon>Lactuca</taxon>
    </lineage>
</organism>
<sequence>MVMSNERIRTIVGLIGNVISFGLFISPSPTIWRIFKNKTVEEFSPDPYIACVMNCLLWIFYGLPINHPDSTLVITINATGLVLELIYLSSFIIYGKSAHRKKIFSWLAAELVVLGAIAGFDLGFFHTHDKRSTFVGIFCVVFGILMYTSPLTIMWKVITTKSVEYMPFYLSLAAFLNGCCWTTYALLKWDWFILIANGTGALSGFAQLILYACFYRTTPKKNSKRPESEIFEGLQTMPPIMSILIFKEL</sequence>
<evidence type="ECO:0000256" key="6">
    <source>
        <dbReference type="ARBA" id="ARBA00022692"/>
    </source>
</evidence>
<feature type="transmembrane region" description="Helical" evidence="11">
    <location>
        <begin position="133"/>
        <end position="155"/>
    </location>
</feature>
<gene>
    <name evidence="12" type="ORF">LSALG_LOCUS2047</name>
</gene>
<dbReference type="Proteomes" id="UP001177003">
    <property type="component" value="Chromosome 0"/>
</dbReference>
<dbReference type="Gene3D" id="1.20.1280.290">
    <property type="match status" value="2"/>
</dbReference>
<accession>A0AA35Y1G3</accession>
<keyword evidence="4" id="KW-1003">Cell membrane</keyword>
<evidence type="ECO:0000256" key="1">
    <source>
        <dbReference type="ARBA" id="ARBA00004651"/>
    </source>
</evidence>
<keyword evidence="9 11" id="KW-0472">Membrane</keyword>
<evidence type="ECO:0000256" key="4">
    <source>
        <dbReference type="ARBA" id="ARBA00022475"/>
    </source>
</evidence>
<protein>
    <recommendedName>
        <fullName evidence="11">Bidirectional sugar transporter SWEET</fullName>
    </recommendedName>
</protein>
<name>A0AA35Y1G3_LACSI</name>
<keyword evidence="8 11" id="KW-1133">Transmembrane helix</keyword>
<dbReference type="AlphaFoldDB" id="A0AA35Y1G3"/>
<dbReference type="InterPro" id="IPR004316">
    <property type="entry name" value="SWEET_rpt"/>
</dbReference>